<dbReference type="Proteomes" id="UP000784294">
    <property type="component" value="Unassembled WGS sequence"/>
</dbReference>
<evidence type="ECO:0000256" key="10">
    <source>
        <dbReference type="ARBA" id="ARBA00023136"/>
    </source>
</evidence>
<feature type="transmembrane region" description="Helical" evidence="15">
    <location>
        <begin position="209"/>
        <end position="232"/>
    </location>
</feature>
<evidence type="ECO:0000256" key="8">
    <source>
        <dbReference type="ARBA" id="ARBA00023053"/>
    </source>
</evidence>
<protein>
    <recommendedName>
        <fullName evidence="18">High affinity choline transporter 1</fullName>
    </recommendedName>
</protein>
<keyword evidence="4 15" id="KW-0812">Transmembrane</keyword>
<sequence>MANVFACVLHTHTGSIGMVDLRPVSMTSSVLVFAMFSLYCGRLKYLFTRNDCGLDFTLTSFNRPIFGLFSDCSDWTQTSYNSTIPDSDMNVVLPLVLQHLCPSWVAFVGLGAVSAAVMSSADSSVLSAASMFARNVIKPIFWPSASETQIIWVMRASIFIMGGLACLMGIQIPSIYGLWYLCSDLVYVILFPQLVAVLFFPFSNTYGSLVGYLAGLIFRLTAGESLLGLPPLIRYPYYSDEGQYQRFPTKTFAMLVSLLAGSLVSLLTDRVFARPSNVRLRTRFDVFHCYTPEGIGKVASVNRFCLVVPNGIEGEAGSSLLNLAGEAKHAHLQTSPSPSPSPLPSPLPSPCLTLRANSKSTATTAGRPPQHLAEANFNANVNVDSSADVDAGAAK</sequence>
<keyword evidence="6" id="KW-0530">Neurotransmitter biosynthesis</keyword>
<evidence type="ECO:0000256" key="14">
    <source>
        <dbReference type="SAM" id="MobiDB-lite"/>
    </source>
</evidence>
<keyword evidence="8" id="KW-0915">Sodium</keyword>
<keyword evidence="3" id="KW-0813">Transport</keyword>
<dbReference type="GO" id="GO:0008292">
    <property type="term" value="P:acetylcholine biosynthetic process"/>
    <property type="evidence" value="ECO:0007669"/>
    <property type="project" value="TreeGrafter"/>
</dbReference>
<feature type="transmembrane region" description="Helical" evidence="15">
    <location>
        <begin position="158"/>
        <end position="179"/>
    </location>
</feature>
<dbReference type="PANTHER" id="PTHR45897">
    <property type="entry name" value="HIGH-AFFINITY CHOLINE TRANSPORTER 1"/>
    <property type="match status" value="1"/>
</dbReference>
<gene>
    <name evidence="16" type="ORF">PXEA_LOCUS35352</name>
</gene>
<dbReference type="GO" id="GO:0005886">
    <property type="term" value="C:plasma membrane"/>
    <property type="evidence" value="ECO:0007669"/>
    <property type="project" value="TreeGrafter"/>
</dbReference>
<dbReference type="EMBL" id="CAAALY010271626">
    <property type="protein sequence ID" value="VEL41912.1"/>
    <property type="molecule type" value="Genomic_DNA"/>
</dbReference>
<feature type="transmembrane region" description="Helical" evidence="15">
    <location>
        <begin position="185"/>
        <end position="202"/>
    </location>
</feature>
<evidence type="ECO:0000256" key="7">
    <source>
        <dbReference type="ARBA" id="ARBA00022989"/>
    </source>
</evidence>
<evidence type="ECO:0000313" key="17">
    <source>
        <dbReference type="Proteomes" id="UP000784294"/>
    </source>
</evidence>
<dbReference type="InterPro" id="IPR052244">
    <property type="entry name" value="Choline_transporter"/>
</dbReference>
<feature type="region of interest" description="Disordered" evidence="14">
    <location>
        <begin position="329"/>
        <end position="369"/>
    </location>
</feature>
<dbReference type="GO" id="GO:0005307">
    <property type="term" value="F:choline:sodium symporter activity"/>
    <property type="evidence" value="ECO:0007669"/>
    <property type="project" value="TreeGrafter"/>
</dbReference>
<dbReference type="Pfam" id="PF00474">
    <property type="entry name" value="SSF"/>
    <property type="match status" value="1"/>
</dbReference>
<evidence type="ECO:0000256" key="4">
    <source>
        <dbReference type="ARBA" id="ARBA00022692"/>
    </source>
</evidence>
<keyword evidence="9" id="KW-0406">Ion transport</keyword>
<evidence type="ECO:0000256" key="6">
    <source>
        <dbReference type="ARBA" id="ARBA00022979"/>
    </source>
</evidence>
<comment type="caution">
    <text evidence="16">The sequence shown here is derived from an EMBL/GenBank/DDBJ whole genome shotgun (WGS) entry which is preliminary data.</text>
</comment>
<dbReference type="AlphaFoldDB" id="A0A3S5FH29"/>
<evidence type="ECO:0000313" key="16">
    <source>
        <dbReference type="EMBL" id="VEL41912.1"/>
    </source>
</evidence>
<evidence type="ECO:0000256" key="13">
    <source>
        <dbReference type="RuleBase" id="RU362091"/>
    </source>
</evidence>
<dbReference type="InterPro" id="IPR001734">
    <property type="entry name" value="Na/solute_symporter"/>
</dbReference>
<accession>A0A3S5FH29</accession>
<keyword evidence="12" id="KW-0739">Sodium transport</keyword>
<dbReference type="InterPro" id="IPR038377">
    <property type="entry name" value="Na/Glc_symporter_sf"/>
</dbReference>
<feature type="transmembrane region" description="Helical" evidence="15">
    <location>
        <begin position="24"/>
        <end position="41"/>
    </location>
</feature>
<evidence type="ECO:0000256" key="5">
    <source>
        <dbReference type="ARBA" id="ARBA00022847"/>
    </source>
</evidence>
<evidence type="ECO:0000256" key="15">
    <source>
        <dbReference type="SAM" id="Phobius"/>
    </source>
</evidence>
<evidence type="ECO:0000256" key="12">
    <source>
        <dbReference type="ARBA" id="ARBA00023201"/>
    </source>
</evidence>
<keyword evidence="10 15" id="KW-0472">Membrane</keyword>
<dbReference type="PANTHER" id="PTHR45897:SF4">
    <property type="entry name" value="HIGH-AFFINITY CHOLINE TRANSPORTER 1"/>
    <property type="match status" value="1"/>
</dbReference>
<evidence type="ECO:0000256" key="11">
    <source>
        <dbReference type="ARBA" id="ARBA00023180"/>
    </source>
</evidence>
<proteinExistence type="inferred from homology"/>
<keyword evidence="7 15" id="KW-1133">Transmembrane helix</keyword>
<comment type="subcellular location">
    <subcellularLocation>
        <location evidence="1">Membrane</location>
        <topology evidence="1">Multi-pass membrane protein</topology>
    </subcellularLocation>
</comment>
<name>A0A3S5FH29_9PLAT</name>
<evidence type="ECO:0008006" key="18">
    <source>
        <dbReference type="Google" id="ProtNLM"/>
    </source>
</evidence>
<dbReference type="OrthoDB" id="546820at2759"/>
<keyword evidence="5" id="KW-0769">Symport</keyword>
<evidence type="ECO:0000256" key="3">
    <source>
        <dbReference type="ARBA" id="ARBA00022448"/>
    </source>
</evidence>
<dbReference type="PROSITE" id="PS50283">
    <property type="entry name" value="NA_SOLUT_SYMP_3"/>
    <property type="match status" value="1"/>
</dbReference>
<evidence type="ECO:0000256" key="9">
    <source>
        <dbReference type="ARBA" id="ARBA00023065"/>
    </source>
</evidence>
<keyword evidence="11" id="KW-0325">Glycoprotein</keyword>
<comment type="similarity">
    <text evidence="2 13">Belongs to the sodium:solute symporter (SSF) (TC 2.A.21) family.</text>
</comment>
<keyword evidence="17" id="KW-1185">Reference proteome</keyword>
<dbReference type="Gene3D" id="1.20.1730.10">
    <property type="entry name" value="Sodium/glucose cotransporter"/>
    <property type="match status" value="1"/>
</dbReference>
<feature type="compositionally biased region" description="Polar residues" evidence="14">
    <location>
        <begin position="355"/>
        <end position="364"/>
    </location>
</feature>
<evidence type="ECO:0000256" key="2">
    <source>
        <dbReference type="ARBA" id="ARBA00006434"/>
    </source>
</evidence>
<feature type="transmembrane region" description="Helical" evidence="15">
    <location>
        <begin position="252"/>
        <end position="273"/>
    </location>
</feature>
<feature type="compositionally biased region" description="Pro residues" evidence="14">
    <location>
        <begin position="337"/>
        <end position="349"/>
    </location>
</feature>
<reference evidence="16" key="1">
    <citation type="submission" date="2018-11" db="EMBL/GenBank/DDBJ databases">
        <authorList>
            <consortium name="Pathogen Informatics"/>
        </authorList>
    </citation>
    <scope>NUCLEOTIDE SEQUENCE</scope>
</reference>
<organism evidence="16 17">
    <name type="scientific">Protopolystoma xenopodis</name>
    <dbReference type="NCBI Taxonomy" id="117903"/>
    <lineage>
        <taxon>Eukaryota</taxon>
        <taxon>Metazoa</taxon>
        <taxon>Spiralia</taxon>
        <taxon>Lophotrochozoa</taxon>
        <taxon>Platyhelminthes</taxon>
        <taxon>Monogenea</taxon>
        <taxon>Polyopisthocotylea</taxon>
        <taxon>Polystomatidea</taxon>
        <taxon>Polystomatidae</taxon>
        <taxon>Protopolystoma</taxon>
    </lineage>
</organism>
<evidence type="ECO:0000256" key="1">
    <source>
        <dbReference type="ARBA" id="ARBA00004141"/>
    </source>
</evidence>